<evidence type="ECO:0000313" key="1">
    <source>
        <dbReference type="EMBL" id="CAF2159120.1"/>
    </source>
</evidence>
<sequence>MIDKSSIKSLDYDILSHTKRLIDINDSTNKLLNNHDCKDMHNDNGLILHNNNGNLNLNISNRHNNELNKQAINNFSNTNLLKTCSNDINPDTHSNDIVQQDS</sequence>
<proteinExistence type="predicted"/>
<reference evidence="1" key="1">
    <citation type="submission" date="2021-02" db="EMBL/GenBank/DDBJ databases">
        <authorList>
            <person name="Nowell W R."/>
        </authorList>
    </citation>
    <scope>NUCLEOTIDE SEQUENCE</scope>
</reference>
<protein>
    <submittedName>
        <fullName evidence="1">Uncharacterized protein</fullName>
    </submittedName>
</protein>
<accession>A0A816YH83</accession>
<comment type="caution">
    <text evidence="1">The sequence shown here is derived from an EMBL/GenBank/DDBJ whole genome shotgun (WGS) entry which is preliminary data.</text>
</comment>
<dbReference type="Proteomes" id="UP000676336">
    <property type="component" value="Unassembled WGS sequence"/>
</dbReference>
<dbReference type="AlphaFoldDB" id="A0A816YH83"/>
<evidence type="ECO:0000313" key="2">
    <source>
        <dbReference type="EMBL" id="CAF4491242.1"/>
    </source>
</evidence>
<evidence type="ECO:0000313" key="3">
    <source>
        <dbReference type="Proteomes" id="UP000663824"/>
    </source>
</evidence>
<name>A0A816YH83_9BILA</name>
<dbReference type="EMBL" id="CAJNRE010017977">
    <property type="protein sequence ID" value="CAF2159120.1"/>
    <property type="molecule type" value="Genomic_DNA"/>
</dbReference>
<gene>
    <name evidence="1" type="ORF">MBJ925_LOCUS32826</name>
    <name evidence="2" type="ORF">SMN809_LOCUS34487</name>
</gene>
<dbReference type="EMBL" id="CAJOBI010079333">
    <property type="protein sequence ID" value="CAF4491242.1"/>
    <property type="molecule type" value="Genomic_DNA"/>
</dbReference>
<dbReference type="Proteomes" id="UP000663824">
    <property type="component" value="Unassembled WGS sequence"/>
</dbReference>
<organism evidence="1 3">
    <name type="scientific">Rotaria magnacalcarata</name>
    <dbReference type="NCBI Taxonomy" id="392030"/>
    <lineage>
        <taxon>Eukaryota</taxon>
        <taxon>Metazoa</taxon>
        <taxon>Spiralia</taxon>
        <taxon>Gnathifera</taxon>
        <taxon>Rotifera</taxon>
        <taxon>Eurotatoria</taxon>
        <taxon>Bdelloidea</taxon>
        <taxon>Philodinida</taxon>
        <taxon>Philodinidae</taxon>
        <taxon>Rotaria</taxon>
    </lineage>
</organism>